<keyword evidence="8" id="KW-1185">Reference proteome</keyword>
<accession>C1DVX5</accession>
<dbReference type="Proteomes" id="UP000001369">
    <property type="component" value="Chromosome"/>
</dbReference>
<dbReference type="GO" id="GO:0005886">
    <property type="term" value="C:plasma membrane"/>
    <property type="evidence" value="ECO:0007669"/>
    <property type="project" value="UniProtKB-SubCell"/>
</dbReference>
<feature type="transmembrane region" description="Helical" evidence="6">
    <location>
        <begin position="83"/>
        <end position="101"/>
    </location>
</feature>
<reference evidence="7 8" key="1">
    <citation type="journal article" date="2009" name="J. Bacteriol.">
        <title>Complete and draft genome sequences of six members of the Aquificales.</title>
        <authorList>
            <person name="Reysenbach A.L."/>
            <person name="Hamamura N."/>
            <person name="Podar M."/>
            <person name="Griffiths E."/>
            <person name="Ferreira S."/>
            <person name="Hochstein R."/>
            <person name="Heidelberg J."/>
            <person name="Johnson J."/>
            <person name="Mead D."/>
            <person name="Pohorille A."/>
            <person name="Sarmiento M."/>
            <person name="Schweighofer K."/>
            <person name="Seshadri R."/>
            <person name="Voytek M.A."/>
        </authorList>
    </citation>
    <scope>NUCLEOTIDE SEQUENCE [LARGE SCALE GENOMIC DNA]</scope>
    <source>
        <strain evidence="8">Az-Fu1 / DSM 15241 / OCM 825</strain>
    </source>
</reference>
<dbReference type="Pfam" id="PF06146">
    <property type="entry name" value="PsiE"/>
    <property type="match status" value="1"/>
</dbReference>
<proteinExistence type="predicted"/>
<name>C1DVX5_SULAA</name>
<dbReference type="HOGENOM" id="CLU_144050_0_0_0"/>
<evidence type="ECO:0008006" key="9">
    <source>
        <dbReference type="Google" id="ProtNLM"/>
    </source>
</evidence>
<dbReference type="eggNOG" id="COG3431">
    <property type="taxonomic scope" value="Bacteria"/>
</dbReference>
<feature type="transmembrane region" description="Helical" evidence="6">
    <location>
        <begin position="53"/>
        <end position="71"/>
    </location>
</feature>
<sequence length="143" mass="16332">MVTVEKILKFKVLDNAILLSLFVLEIIISLGLGLSIINILLTLYQNYPNIKQMVEGLINNTLSIFIMIEIIKSINDYITLKRVRLSIIIDISIIILIRELVVGLYQHNISTEFAILLTGIAFILVIMRVITLKYSPNKYKLEV</sequence>
<evidence type="ECO:0000256" key="2">
    <source>
        <dbReference type="ARBA" id="ARBA00022475"/>
    </source>
</evidence>
<dbReference type="RefSeq" id="WP_012673555.1">
    <property type="nucleotide sequence ID" value="NC_012438.1"/>
</dbReference>
<dbReference type="EMBL" id="CP001229">
    <property type="protein sequence ID" value="ACN98230.1"/>
    <property type="molecule type" value="Genomic_DNA"/>
</dbReference>
<dbReference type="OrthoDB" id="9849794at2"/>
<evidence type="ECO:0000256" key="4">
    <source>
        <dbReference type="ARBA" id="ARBA00022989"/>
    </source>
</evidence>
<keyword evidence="2" id="KW-1003">Cell membrane</keyword>
<evidence type="ECO:0000256" key="1">
    <source>
        <dbReference type="ARBA" id="ARBA00004651"/>
    </source>
</evidence>
<gene>
    <name evidence="7" type="ordered locus">SULAZ_1295</name>
</gene>
<keyword evidence="4 6" id="KW-1133">Transmembrane helix</keyword>
<comment type="subcellular location">
    <subcellularLocation>
        <location evidence="1">Cell membrane</location>
        <topology evidence="1">Multi-pass membrane protein</topology>
    </subcellularLocation>
</comment>
<keyword evidence="3 6" id="KW-0812">Transmembrane</keyword>
<evidence type="ECO:0000256" key="5">
    <source>
        <dbReference type="ARBA" id="ARBA00023136"/>
    </source>
</evidence>
<evidence type="ECO:0000313" key="7">
    <source>
        <dbReference type="EMBL" id="ACN98230.1"/>
    </source>
</evidence>
<organism evidence="7 8">
    <name type="scientific">Sulfurihydrogenibium azorense (strain DSM 15241 / OCM 825 / Az-Fu1)</name>
    <dbReference type="NCBI Taxonomy" id="204536"/>
    <lineage>
        <taxon>Bacteria</taxon>
        <taxon>Pseudomonadati</taxon>
        <taxon>Aquificota</taxon>
        <taxon>Aquificia</taxon>
        <taxon>Aquificales</taxon>
        <taxon>Hydrogenothermaceae</taxon>
        <taxon>Sulfurihydrogenibium</taxon>
    </lineage>
</organism>
<evidence type="ECO:0000256" key="3">
    <source>
        <dbReference type="ARBA" id="ARBA00022692"/>
    </source>
</evidence>
<keyword evidence="5 6" id="KW-0472">Membrane</keyword>
<evidence type="ECO:0000313" key="8">
    <source>
        <dbReference type="Proteomes" id="UP000001369"/>
    </source>
</evidence>
<dbReference type="AlphaFoldDB" id="C1DVX5"/>
<protein>
    <recommendedName>
        <fullName evidence="9">Phosphate-starvation-inducible E</fullName>
    </recommendedName>
</protein>
<dbReference type="InterPro" id="IPR020948">
    <property type="entry name" value="P_starv_induced_PsiE-like"/>
</dbReference>
<feature type="transmembrane region" description="Helical" evidence="6">
    <location>
        <begin position="113"/>
        <end position="131"/>
    </location>
</feature>
<evidence type="ECO:0000256" key="6">
    <source>
        <dbReference type="SAM" id="Phobius"/>
    </source>
</evidence>
<feature type="transmembrane region" description="Helical" evidence="6">
    <location>
        <begin position="16"/>
        <end position="41"/>
    </location>
</feature>
<dbReference type="KEGG" id="saf:SULAZ_1295"/>